<feature type="domain" description="TECPR1-like DysF" evidence="8">
    <location>
        <begin position="121"/>
        <end position="348"/>
    </location>
</feature>
<comment type="caution">
    <text evidence="9">The sequence shown here is derived from an EMBL/GenBank/DDBJ whole genome shotgun (WGS) entry which is preliminary data.</text>
</comment>
<dbReference type="InterPro" id="IPR010482">
    <property type="entry name" value="TECPR1-like_DysF"/>
</dbReference>
<proteinExistence type="predicted"/>
<accession>A0A1E5RXU9</accession>
<feature type="compositionally biased region" description="Polar residues" evidence="6">
    <location>
        <begin position="1"/>
        <end position="25"/>
    </location>
</feature>
<evidence type="ECO:0000256" key="7">
    <source>
        <dbReference type="SAM" id="Phobius"/>
    </source>
</evidence>
<evidence type="ECO:0000256" key="6">
    <source>
        <dbReference type="SAM" id="MobiDB-lite"/>
    </source>
</evidence>
<evidence type="ECO:0000256" key="3">
    <source>
        <dbReference type="ARBA" id="ARBA00022989"/>
    </source>
</evidence>
<evidence type="ECO:0000256" key="2">
    <source>
        <dbReference type="ARBA" id="ARBA00022692"/>
    </source>
</evidence>
<feature type="transmembrane region" description="Helical" evidence="7">
    <location>
        <begin position="157"/>
        <end position="184"/>
    </location>
</feature>
<dbReference type="Proteomes" id="UP000095358">
    <property type="component" value="Unassembled WGS sequence"/>
</dbReference>
<evidence type="ECO:0000256" key="4">
    <source>
        <dbReference type="ARBA" id="ARBA00023136"/>
    </source>
</evidence>
<keyword evidence="4 7" id="KW-0472">Membrane</keyword>
<dbReference type="STRING" id="29833.A0A1E5RXU9"/>
<dbReference type="AlphaFoldDB" id="A0A1E5RXU9"/>
<gene>
    <name evidence="9" type="ORF">AWRI3580_g847</name>
</gene>
<keyword evidence="2 7" id="KW-0812">Transmembrane</keyword>
<dbReference type="OrthoDB" id="3971941at2759"/>
<reference evidence="10" key="1">
    <citation type="journal article" date="2016" name="Genome Announc.">
        <title>Genome sequences of three species of Hanseniaspora isolated from spontaneous wine fermentations.</title>
        <authorList>
            <person name="Sternes P.R."/>
            <person name="Lee D."/>
            <person name="Kutyna D.R."/>
            <person name="Borneman A.R."/>
        </authorList>
    </citation>
    <scope>NUCLEOTIDE SEQUENCE [LARGE SCALE GENOMIC DNA]</scope>
    <source>
        <strain evidence="10">AWRI3580</strain>
    </source>
</reference>
<keyword evidence="3 7" id="KW-1133">Transmembrane helix</keyword>
<sequence length="446" mass="52193">MDVVSSFFNTQSSADSNDANTQSTSHGKEPLKPLSQMANQYASEKLIEKLLYMSLPSSASNSLLSNEASLTDFESILKSNKNKYLQIPASENSIFSNDKYHLLKMLSYENRMKYAGSRPGLSLQIMSRNFINLNSRLSVPFFLVDVIEEIMSWRNNFFTISFMIIVCYLIIYPQLFIIVVPTLIYTQLITPNYYQKYKPNEFIINDRNTFSQQAILNTVSIQPEKELSKEFILNITDLQNRMSLYIEAWDFMVHKLNKFFLWKDEDKTILSSLLLFATIALSFLLKIHFKPILLISFISLMIINHPQIKSKVLTFLYSEETRLKFLTLTNNFQDTLTKEIKTSHNVNIIKTCKALMRQRKVGMNWETVISLDDYSPPINYIFLKNSPWKLVLSQNDQQLLNNDNWMYSDDNEFRERVYVRHCIRESFTKEEVKLLDKDDYDGFVVL</sequence>
<dbReference type="InterPro" id="IPR052816">
    <property type="entry name" value="Peroxisomal_Membrane_PEX28-32"/>
</dbReference>
<dbReference type="GO" id="GO:0005778">
    <property type="term" value="C:peroxisomal membrane"/>
    <property type="evidence" value="ECO:0007669"/>
    <property type="project" value="UniProtKB-SubCell"/>
</dbReference>
<comment type="subcellular location">
    <subcellularLocation>
        <location evidence="1">Peroxisome membrane</location>
        <topology evidence="1">Multi-pass membrane protein</topology>
    </subcellularLocation>
</comment>
<dbReference type="PANTHER" id="PTHR28304:SF2">
    <property type="entry name" value="PEROXISOMAL MEMBRANE PROTEIN PEX29"/>
    <property type="match status" value="1"/>
</dbReference>
<feature type="transmembrane region" description="Helical" evidence="7">
    <location>
        <begin position="268"/>
        <end position="285"/>
    </location>
</feature>
<name>A0A1E5RXU9_HANUV</name>
<dbReference type="PANTHER" id="PTHR28304">
    <property type="entry name" value="PEROXISOMAL MEMBRANE PROTEIN PEX29"/>
    <property type="match status" value="1"/>
</dbReference>
<protein>
    <submittedName>
        <fullName evidence="9">Peroxisomal membrane protein PEX29</fullName>
    </submittedName>
</protein>
<evidence type="ECO:0000313" key="10">
    <source>
        <dbReference type="Proteomes" id="UP000095358"/>
    </source>
</evidence>
<feature type="region of interest" description="Disordered" evidence="6">
    <location>
        <begin position="1"/>
        <end position="34"/>
    </location>
</feature>
<keyword evidence="10" id="KW-1185">Reference proteome</keyword>
<evidence type="ECO:0000313" key="9">
    <source>
        <dbReference type="EMBL" id="OEJ91830.1"/>
    </source>
</evidence>
<evidence type="ECO:0000259" key="8">
    <source>
        <dbReference type="Pfam" id="PF06398"/>
    </source>
</evidence>
<dbReference type="VEuPathDB" id="FungiDB:AWRI3580_g847"/>
<organism evidence="9 10">
    <name type="scientific">Hanseniaspora uvarum</name>
    <name type="common">Yeast</name>
    <name type="synonym">Kloeckera apiculata</name>
    <dbReference type="NCBI Taxonomy" id="29833"/>
    <lineage>
        <taxon>Eukaryota</taxon>
        <taxon>Fungi</taxon>
        <taxon>Dikarya</taxon>
        <taxon>Ascomycota</taxon>
        <taxon>Saccharomycotina</taxon>
        <taxon>Saccharomycetes</taxon>
        <taxon>Saccharomycodales</taxon>
        <taxon>Saccharomycodaceae</taxon>
        <taxon>Hanseniaspora</taxon>
    </lineage>
</organism>
<evidence type="ECO:0000256" key="1">
    <source>
        <dbReference type="ARBA" id="ARBA00004585"/>
    </source>
</evidence>
<dbReference type="EMBL" id="LPNN01000002">
    <property type="protein sequence ID" value="OEJ91830.1"/>
    <property type="molecule type" value="Genomic_DNA"/>
</dbReference>
<evidence type="ECO:0000256" key="5">
    <source>
        <dbReference type="ARBA" id="ARBA00023140"/>
    </source>
</evidence>
<dbReference type="GO" id="GO:0007031">
    <property type="term" value="P:peroxisome organization"/>
    <property type="evidence" value="ECO:0007669"/>
    <property type="project" value="UniProtKB-ARBA"/>
</dbReference>
<dbReference type="Pfam" id="PF06398">
    <property type="entry name" value="Pex24p"/>
    <property type="match status" value="1"/>
</dbReference>
<keyword evidence="5" id="KW-0576">Peroxisome</keyword>